<accession>A0A916JJF1</accession>
<reference evidence="1" key="1">
    <citation type="submission" date="2021-04" db="EMBL/GenBank/DDBJ databases">
        <authorList>
            <person name="Rodrigo-Torres L."/>
            <person name="Arahal R. D."/>
            <person name="Lucena T."/>
        </authorList>
    </citation>
    <scope>NUCLEOTIDE SEQUENCE</scope>
    <source>
        <strain evidence="1">AS29M-1</strain>
    </source>
</reference>
<name>A0A916JJF1_9FLAO</name>
<evidence type="ECO:0000313" key="2">
    <source>
        <dbReference type="Proteomes" id="UP000683507"/>
    </source>
</evidence>
<proteinExistence type="predicted"/>
<dbReference type="RefSeq" id="WP_258540583.1">
    <property type="nucleotide sequence ID" value="NZ_OU015584.1"/>
</dbReference>
<dbReference type="KEGG" id="ptan:CRYO30217_00345"/>
<dbReference type="EMBL" id="OU015584">
    <property type="protein sequence ID" value="CAG5077307.1"/>
    <property type="molecule type" value="Genomic_DNA"/>
</dbReference>
<dbReference type="AlphaFoldDB" id="A0A916JJF1"/>
<sequence>MQIDYTTIRSLIVSETIEGNTIKLKFQAKNQPTPIDATAVIIPSQDDLMKNVTKQTTKTAATNIGITTLFSTIGGFLGGIFGRAATSAGSSISSAISQEQMSTNKLMGVQITQEKKEEAILTCFVKYKNNYKWENDDWSYQNPANIN</sequence>
<organism evidence="1 2">
    <name type="scientific">Parvicella tangerina</name>
    <dbReference type="NCBI Taxonomy" id="2829795"/>
    <lineage>
        <taxon>Bacteria</taxon>
        <taxon>Pseudomonadati</taxon>
        <taxon>Bacteroidota</taxon>
        <taxon>Flavobacteriia</taxon>
        <taxon>Flavobacteriales</taxon>
        <taxon>Parvicellaceae</taxon>
        <taxon>Parvicella</taxon>
    </lineage>
</organism>
<keyword evidence="2" id="KW-1185">Reference proteome</keyword>
<evidence type="ECO:0000313" key="1">
    <source>
        <dbReference type="EMBL" id="CAG5077307.1"/>
    </source>
</evidence>
<dbReference type="Proteomes" id="UP000683507">
    <property type="component" value="Chromosome"/>
</dbReference>
<gene>
    <name evidence="1" type="ORF">CRYO30217_00345</name>
</gene>
<protein>
    <submittedName>
        <fullName evidence="1">Uncharacterized protein</fullName>
    </submittedName>
</protein>